<keyword evidence="2" id="KW-0472">Membrane</keyword>
<feature type="transmembrane region" description="Helical" evidence="2">
    <location>
        <begin position="131"/>
        <end position="150"/>
    </location>
</feature>
<feature type="transmembrane region" description="Helical" evidence="2">
    <location>
        <begin position="170"/>
        <end position="188"/>
    </location>
</feature>
<evidence type="ECO:0000256" key="2">
    <source>
        <dbReference type="SAM" id="Phobius"/>
    </source>
</evidence>
<organism evidence="3 4">
    <name type="scientific">Rhizophlyctis rosea</name>
    <dbReference type="NCBI Taxonomy" id="64517"/>
    <lineage>
        <taxon>Eukaryota</taxon>
        <taxon>Fungi</taxon>
        <taxon>Fungi incertae sedis</taxon>
        <taxon>Chytridiomycota</taxon>
        <taxon>Chytridiomycota incertae sedis</taxon>
        <taxon>Chytridiomycetes</taxon>
        <taxon>Rhizophlyctidales</taxon>
        <taxon>Rhizophlyctidaceae</taxon>
        <taxon>Rhizophlyctis</taxon>
    </lineage>
</organism>
<evidence type="ECO:0000313" key="4">
    <source>
        <dbReference type="Proteomes" id="UP001212841"/>
    </source>
</evidence>
<feature type="compositionally biased region" description="Gly residues" evidence="1">
    <location>
        <begin position="328"/>
        <end position="340"/>
    </location>
</feature>
<feature type="transmembrane region" description="Helical" evidence="2">
    <location>
        <begin position="33"/>
        <end position="51"/>
    </location>
</feature>
<accession>A0AAD5SDT4</accession>
<dbReference type="AlphaFoldDB" id="A0AAD5SDT4"/>
<keyword evidence="4" id="KW-1185">Reference proteome</keyword>
<dbReference type="EMBL" id="JADGJD010000466">
    <property type="protein sequence ID" value="KAJ3050835.1"/>
    <property type="molecule type" value="Genomic_DNA"/>
</dbReference>
<keyword evidence="2" id="KW-1133">Transmembrane helix</keyword>
<evidence type="ECO:0000256" key="1">
    <source>
        <dbReference type="SAM" id="MobiDB-lite"/>
    </source>
</evidence>
<feature type="region of interest" description="Disordered" evidence="1">
    <location>
        <begin position="325"/>
        <end position="360"/>
    </location>
</feature>
<comment type="caution">
    <text evidence="3">The sequence shown here is derived from an EMBL/GenBank/DDBJ whole genome shotgun (WGS) entry which is preliminary data.</text>
</comment>
<evidence type="ECO:0000313" key="3">
    <source>
        <dbReference type="EMBL" id="KAJ3050835.1"/>
    </source>
</evidence>
<reference evidence="3" key="1">
    <citation type="submission" date="2020-05" db="EMBL/GenBank/DDBJ databases">
        <title>Phylogenomic resolution of chytrid fungi.</title>
        <authorList>
            <person name="Stajich J.E."/>
            <person name="Amses K."/>
            <person name="Simmons R."/>
            <person name="Seto K."/>
            <person name="Myers J."/>
            <person name="Bonds A."/>
            <person name="Quandt C.A."/>
            <person name="Barry K."/>
            <person name="Liu P."/>
            <person name="Grigoriev I."/>
            <person name="Longcore J.E."/>
            <person name="James T.Y."/>
        </authorList>
    </citation>
    <scope>NUCLEOTIDE SEQUENCE</scope>
    <source>
        <strain evidence="3">JEL0318</strain>
    </source>
</reference>
<dbReference type="Proteomes" id="UP001212841">
    <property type="component" value="Unassembled WGS sequence"/>
</dbReference>
<protein>
    <submittedName>
        <fullName evidence="3">Uncharacterized protein</fullName>
    </submittedName>
</protein>
<sequence>MSKFAATQTRETKQILTLEAYPGSDSTCVSITALYWSAIAYNLILLAVNIISVHRIKSRGARIAFWLTFLSSQLMMLDGVIYYATENKAAHYALNFLWGLCASLMRGGLSYMIFVRAFFGMFRPWVKNLALFGVFLTFAFSLADQFWWAWKFMHDPFAGYQPVLAVLDGGFAPLYDLALYMTIWHNLYQSRHNLPQGSTFATAFLTSQLLRSLAFFSLHAINIAYGFYPYSSPPELMIIDNMLRLTQPFIILTDLERTTVIMEVSFGGRRRRSNSSGGGGGGGRGREEGGEEEKGAGDGYGSLGGTIRRGLREVSLSLAKSESNTVGVGMGFEGGGGGGVPPMPILTSGEVLGQGDDDQA</sequence>
<gene>
    <name evidence="3" type="ORF">HK097_008175</name>
</gene>
<name>A0AAD5SDT4_9FUNG</name>
<feature type="compositionally biased region" description="Basic and acidic residues" evidence="1">
    <location>
        <begin position="284"/>
        <end position="296"/>
    </location>
</feature>
<proteinExistence type="predicted"/>
<feature type="transmembrane region" description="Helical" evidence="2">
    <location>
        <begin position="63"/>
        <end position="84"/>
    </location>
</feature>
<keyword evidence="2" id="KW-0812">Transmembrane</keyword>
<feature type="transmembrane region" description="Helical" evidence="2">
    <location>
        <begin position="96"/>
        <end position="119"/>
    </location>
</feature>
<feature type="region of interest" description="Disordered" evidence="1">
    <location>
        <begin position="270"/>
        <end position="304"/>
    </location>
</feature>
<feature type="transmembrane region" description="Helical" evidence="2">
    <location>
        <begin position="209"/>
        <end position="228"/>
    </location>
</feature>